<dbReference type="AlphaFoldDB" id="A0A916V214"/>
<comment type="caution">
    <text evidence="2">The sequence shown here is derived from an EMBL/GenBank/DDBJ whole genome shotgun (WGS) entry which is preliminary data.</text>
</comment>
<name>A0A916V214_9BURK</name>
<dbReference type="EMBL" id="BMED01000008">
    <property type="protein sequence ID" value="GGC98698.1"/>
    <property type="molecule type" value="Genomic_DNA"/>
</dbReference>
<evidence type="ECO:0000313" key="3">
    <source>
        <dbReference type="Proteomes" id="UP000637423"/>
    </source>
</evidence>
<dbReference type="Proteomes" id="UP000637423">
    <property type="component" value="Unassembled WGS sequence"/>
</dbReference>
<organism evidence="2 3">
    <name type="scientific">Undibacterium terreum</name>
    <dbReference type="NCBI Taxonomy" id="1224302"/>
    <lineage>
        <taxon>Bacteria</taxon>
        <taxon>Pseudomonadati</taxon>
        <taxon>Pseudomonadota</taxon>
        <taxon>Betaproteobacteria</taxon>
        <taxon>Burkholderiales</taxon>
        <taxon>Oxalobacteraceae</taxon>
        <taxon>Undibacterium</taxon>
    </lineage>
</organism>
<dbReference type="InterPro" id="IPR011646">
    <property type="entry name" value="KAP_P-loop"/>
</dbReference>
<gene>
    <name evidence="2" type="ORF">GCM10011396_52790</name>
</gene>
<feature type="domain" description="KAP NTPase" evidence="1">
    <location>
        <begin position="1"/>
        <end position="131"/>
    </location>
</feature>
<accession>A0A916V214</accession>
<proteinExistence type="predicted"/>
<dbReference type="PANTHER" id="PTHR22674:SF6">
    <property type="entry name" value="NTPASE KAP FAMILY P-LOOP DOMAIN-CONTAINING PROTEIN 1"/>
    <property type="match status" value="1"/>
</dbReference>
<dbReference type="PANTHER" id="PTHR22674">
    <property type="entry name" value="NTPASE, KAP FAMILY P-LOOP DOMAIN-CONTAINING 1"/>
    <property type="match status" value="1"/>
</dbReference>
<protein>
    <recommendedName>
        <fullName evidence="1">KAP NTPase domain-containing protein</fullName>
    </recommendedName>
</protein>
<reference evidence="2" key="1">
    <citation type="journal article" date="2014" name="Int. J. Syst. Evol. Microbiol.">
        <title>Complete genome sequence of Corynebacterium casei LMG S-19264T (=DSM 44701T), isolated from a smear-ripened cheese.</title>
        <authorList>
            <consortium name="US DOE Joint Genome Institute (JGI-PGF)"/>
            <person name="Walter F."/>
            <person name="Albersmeier A."/>
            <person name="Kalinowski J."/>
            <person name="Ruckert C."/>
        </authorList>
    </citation>
    <scope>NUCLEOTIDE SEQUENCE</scope>
    <source>
        <strain evidence="2">CGMCC 1.10998</strain>
    </source>
</reference>
<keyword evidence="3" id="KW-1185">Reference proteome</keyword>
<reference evidence="2" key="2">
    <citation type="submission" date="2020-09" db="EMBL/GenBank/DDBJ databases">
        <authorList>
            <person name="Sun Q."/>
            <person name="Zhou Y."/>
        </authorList>
    </citation>
    <scope>NUCLEOTIDE SEQUENCE</scope>
    <source>
        <strain evidence="2">CGMCC 1.10998</strain>
    </source>
</reference>
<evidence type="ECO:0000313" key="2">
    <source>
        <dbReference type="EMBL" id="GGC98698.1"/>
    </source>
</evidence>
<sequence length="526" mass="60504">MIIDNIDRLASDEIEELFRVVKSVLDLSNIVYVLAYDRLVVSAALEKAHPGNGHTYLDKIVQMPYPMPKPQDHDFKKYLNRVIYELPMLLEHDGRSVKMTAEDKRRLDLLPLLVTVPRDAKRLKNALIVTHGKHVAGEIHPVDFILLKACELFAPNVAAELLSLKTRKILPSILKNYIDDNVDKYLKILEDRYPETAMWLSEDYKRLDLVPFLSSQPFNLFRHKFGLAQVAPEVNNLDTAWKNYGRITESTTIINYLQRTLAPGEARRRIVDGLLNSRELGDFATNFRGIQPEAFEQYLAKLYSTLATLTSTDRAQLNIKAILMGIGDCDSLLRRQAIRWGRMAQLNELVTKLVKVLFLETSEALSLAFALLDRQQLVYPIYELVREYDDKNKYFGLKQNAVREYVADVIQKMPTRLAYEIEIGSSAYKIASEMKKLDAANFNNRLIYKCVDEEYFIDLCVSYAEIIETQSSIPDDFLSTYEWIRVRVFSKLNGQESIEAPIKKSFQVIHKHLSVQKTLQLEGKTT</sequence>
<dbReference type="InterPro" id="IPR052754">
    <property type="entry name" value="NTPase_KAP_P-loop"/>
</dbReference>
<evidence type="ECO:0000259" key="1">
    <source>
        <dbReference type="Pfam" id="PF07693"/>
    </source>
</evidence>
<dbReference type="Pfam" id="PF07693">
    <property type="entry name" value="KAP_NTPase"/>
    <property type="match status" value="1"/>
</dbReference>